<organism evidence="2 3">
    <name type="scientific">Dioscorea zingiberensis</name>
    <dbReference type="NCBI Taxonomy" id="325984"/>
    <lineage>
        <taxon>Eukaryota</taxon>
        <taxon>Viridiplantae</taxon>
        <taxon>Streptophyta</taxon>
        <taxon>Embryophyta</taxon>
        <taxon>Tracheophyta</taxon>
        <taxon>Spermatophyta</taxon>
        <taxon>Magnoliopsida</taxon>
        <taxon>Liliopsida</taxon>
        <taxon>Dioscoreales</taxon>
        <taxon>Dioscoreaceae</taxon>
        <taxon>Dioscorea</taxon>
    </lineage>
</organism>
<proteinExistence type="predicted"/>
<dbReference type="Pfam" id="PF07911">
    <property type="entry name" value="DUF1677"/>
    <property type="match status" value="1"/>
</dbReference>
<comment type="caution">
    <text evidence="2">The sequence shown here is derived from an EMBL/GenBank/DDBJ whole genome shotgun (WGS) entry which is preliminary data.</text>
</comment>
<evidence type="ECO:0000256" key="1">
    <source>
        <dbReference type="SAM" id="MobiDB-lite"/>
    </source>
</evidence>
<dbReference type="EMBL" id="JAGGNH010000002">
    <property type="protein sequence ID" value="KAJ0981109.1"/>
    <property type="molecule type" value="Genomic_DNA"/>
</dbReference>
<dbReference type="PANTHER" id="PTHR33108:SF32">
    <property type="entry name" value="DUF1677 FAMILY PROTEIN (DUF1677)"/>
    <property type="match status" value="1"/>
</dbReference>
<gene>
    <name evidence="2" type="ORF">J5N97_009364</name>
</gene>
<reference evidence="2" key="2">
    <citation type="journal article" date="2022" name="Hortic Res">
        <title>The genome of Dioscorea zingiberensis sheds light on the biosynthesis, origin and evolution of the medicinally important diosgenin saponins.</title>
        <authorList>
            <person name="Li Y."/>
            <person name="Tan C."/>
            <person name="Li Z."/>
            <person name="Guo J."/>
            <person name="Li S."/>
            <person name="Chen X."/>
            <person name="Wang C."/>
            <person name="Dai X."/>
            <person name="Yang H."/>
            <person name="Song W."/>
            <person name="Hou L."/>
            <person name="Xu J."/>
            <person name="Tong Z."/>
            <person name="Xu A."/>
            <person name="Yuan X."/>
            <person name="Wang W."/>
            <person name="Yang Q."/>
            <person name="Chen L."/>
            <person name="Sun Z."/>
            <person name="Wang K."/>
            <person name="Pan B."/>
            <person name="Chen J."/>
            <person name="Bao Y."/>
            <person name="Liu F."/>
            <person name="Qi X."/>
            <person name="Gang D.R."/>
            <person name="Wen J."/>
            <person name="Li J."/>
        </authorList>
    </citation>
    <scope>NUCLEOTIDE SEQUENCE</scope>
    <source>
        <strain evidence="2">Dzin_1.0</strain>
    </source>
</reference>
<accession>A0A9D5HLL4</accession>
<dbReference type="OrthoDB" id="1911663at2759"/>
<feature type="region of interest" description="Disordered" evidence="1">
    <location>
        <begin position="110"/>
        <end position="130"/>
    </location>
</feature>
<dbReference type="InterPro" id="IPR012876">
    <property type="entry name" value="DUF1677_pln"/>
</dbReference>
<keyword evidence="3" id="KW-1185">Reference proteome</keyword>
<protein>
    <recommendedName>
        <fullName evidence="4">DUF1677 family protein</fullName>
    </recommendedName>
</protein>
<evidence type="ECO:0008006" key="4">
    <source>
        <dbReference type="Google" id="ProtNLM"/>
    </source>
</evidence>
<dbReference type="PANTHER" id="PTHR33108">
    <property type="entry name" value="OS01G0745000 PROTEIN"/>
    <property type="match status" value="1"/>
</dbReference>
<name>A0A9D5HLL4_9LILI</name>
<evidence type="ECO:0000313" key="3">
    <source>
        <dbReference type="Proteomes" id="UP001085076"/>
    </source>
</evidence>
<dbReference type="Proteomes" id="UP001085076">
    <property type="component" value="Miscellaneous, Linkage group lg02"/>
</dbReference>
<evidence type="ECO:0000313" key="2">
    <source>
        <dbReference type="EMBL" id="KAJ0981109.1"/>
    </source>
</evidence>
<reference evidence="2" key="1">
    <citation type="submission" date="2021-03" db="EMBL/GenBank/DDBJ databases">
        <authorList>
            <person name="Li Z."/>
            <person name="Yang C."/>
        </authorList>
    </citation>
    <scope>NUCLEOTIDE SEQUENCE</scope>
    <source>
        <strain evidence="2">Dzin_1.0</strain>
        <tissue evidence="2">Leaf</tissue>
    </source>
</reference>
<dbReference type="AlphaFoldDB" id="A0A9D5HLL4"/>
<sequence length="177" mass="18798">MAAAAPAAGEGVEMVACGCCGIKEECTVGYIAKMKARHGGKWVCGLCAEAVKEEARRAGRRISPEEALARHTSFIEAFRAATASAQSDGADDRLVSVMRQLLRRSIDSPRAGRIRSTPSSPRPKAGDGGSKAAARRFWWNLWGIKLCGADFVGIDGRSSGLSFVPERLATLCAVLCK</sequence>